<evidence type="ECO:0000256" key="6">
    <source>
        <dbReference type="ARBA" id="ARBA00023136"/>
    </source>
</evidence>
<keyword evidence="3" id="KW-1003">Cell membrane</keyword>
<accession>A0A7C5WZA9</accession>
<evidence type="ECO:0000256" key="3">
    <source>
        <dbReference type="ARBA" id="ARBA00022475"/>
    </source>
</evidence>
<dbReference type="PANTHER" id="PTHR30489">
    <property type="entry name" value="LIPOPROTEIN-RELEASING SYSTEM TRANSMEMBRANE PROTEIN LOLE"/>
    <property type="match status" value="1"/>
</dbReference>
<evidence type="ECO:0000259" key="8">
    <source>
        <dbReference type="Pfam" id="PF02687"/>
    </source>
</evidence>
<keyword evidence="5 7" id="KW-1133">Transmembrane helix</keyword>
<evidence type="ECO:0000256" key="5">
    <source>
        <dbReference type="ARBA" id="ARBA00022989"/>
    </source>
</evidence>
<evidence type="ECO:0000313" key="10">
    <source>
        <dbReference type="EMBL" id="HHO74212.1"/>
    </source>
</evidence>
<dbReference type="GO" id="GO:0044874">
    <property type="term" value="P:lipoprotein localization to outer membrane"/>
    <property type="evidence" value="ECO:0007669"/>
    <property type="project" value="TreeGrafter"/>
</dbReference>
<dbReference type="InterPro" id="IPR025857">
    <property type="entry name" value="MacB_PCD"/>
</dbReference>
<evidence type="ECO:0000256" key="4">
    <source>
        <dbReference type="ARBA" id="ARBA00022692"/>
    </source>
</evidence>
<name>A0A7C5WZA9_9AQUI</name>
<feature type="domain" description="ABC3 transporter permease C-terminal" evidence="8">
    <location>
        <begin position="278"/>
        <end position="401"/>
    </location>
</feature>
<dbReference type="InterPro" id="IPR003838">
    <property type="entry name" value="ABC3_permease_C"/>
</dbReference>
<dbReference type="Pfam" id="PF02687">
    <property type="entry name" value="FtsX"/>
    <property type="match status" value="1"/>
</dbReference>
<evidence type="ECO:0000256" key="2">
    <source>
        <dbReference type="ARBA" id="ARBA00005236"/>
    </source>
</evidence>
<evidence type="ECO:0000256" key="7">
    <source>
        <dbReference type="SAM" id="Phobius"/>
    </source>
</evidence>
<dbReference type="AlphaFoldDB" id="A0A7C5WZA9"/>
<organism evidence="10">
    <name type="scientific">Thermocrinis ruber</name>
    <dbReference type="NCBI Taxonomy" id="75906"/>
    <lineage>
        <taxon>Bacteria</taxon>
        <taxon>Pseudomonadati</taxon>
        <taxon>Aquificota</taxon>
        <taxon>Aquificia</taxon>
        <taxon>Aquificales</taxon>
        <taxon>Aquificaceae</taxon>
        <taxon>Thermocrinis</taxon>
    </lineage>
</organism>
<evidence type="ECO:0000256" key="1">
    <source>
        <dbReference type="ARBA" id="ARBA00004651"/>
    </source>
</evidence>
<proteinExistence type="inferred from homology"/>
<comment type="similarity">
    <text evidence="2">Belongs to the ABC-4 integral membrane protein family. LolC/E subfamily.</text>
</comment>
<reference evidence="10" key="1">
    <citation type="journal article" date="2020" name="mSystems">
        <title>Genome- and Community-Level Interaction Insights into Carbon Utilization and Element Cycling Functions of Hydrothermarchaeota in Hydrothermal Sediment.</title>
        <authorList>
            <person name="Zhou Z."/>
            <person name="Liu Y."/>
            <person name="Xu W."/>
            <person name="Pan J."/>
            <person name="Luo Z.H."/>
            <person name="Li M."/>
        </authorList>
    </citation>
    <scope>NUCLEOTIDE SEQUENCE [LARGE SCALE GENOMIC DNA]</scope>
    <source>
        <strain evidence="10">SpSt-114</strain>
    </source>
</reference>
<keyword evidence="6 7" id="KW-0472">Membrane</keyword>
<comment type="subcellular location">
    <subcellularLocation>
        <location evidence="1">Cell membrane</location>
        <topology evidence="1">Multi-pass membrane protein</topology>
    </subcellularLocation>
</comment>
<dbReference type="InterPro" id="IPR051447">
    <property type="entry name" value="Lipoprotein-release_system"/>
</dbReference>
<dbReference type="PANTHER" id="PTHR30489:SF0">
    <property type="entry name" value="LIPOPROTEIN-RELEASING SYSTEM TRANSMEMBRANE PROTEIN LOLE"/>
    <property type="match status" value="1"/>
</dbReference>
<dbReference type="GO" id="GO:0098797">
    <property type="term" value="C:plasma membrane protein complex"/>
    <property type="evidence" value="ECO:0007669"/>
    <property type="project" value="TreeGrafter"/>
</dbReference>
<keyword evidence="4 7" id="KW-0812">Transmembrane</keyword>
<gene>
    <name evidence="10" type="ORF">ENN04_06180</name>
</gene>
<feature type="domain" description="MacB-like periplasmic core" evidence="9">
    <location>
        <begin position="19"/>
        <end position="245"/>
    </location>
</feature>
<feature type="transmembrane region" description="Helical" evidence="7">
    <location>
        <begin position="373"/>
        <end position="391"/>
    </location>
</feature>
<feature type="transmembrane region" description="Helical" evidence="7">
    <location>
        <begin position="274"/>
        <end position="300"/>
    </location>
</feature>
<protein>
    <submittedName>
        <fullName evidence="10">ABC transporter permease</fullName>
    </submittedName>
</protein>
<feature type="transmembrane region" description="Helical" evidence="7">
    <location>
        <begin position="320"/>
        <end position="345"/>
    </location>
</feature>
<sequence length="409" mass="45947">MNHVLFLALKLLLERKRQTVISFLGVSIGVSAFVVMSSLMLGFQSYFIQQVIDLEPHIKIKPKERAEDRLKQDFSVVLGAKPKEEEKILGWRDLMQSLDKHPEVVGSAPRLVSRGIVQYGTKEKPVNLLGIDPTREPKASVIERFLVYKNLKSLENRRDGVILGVLVARSLGIKELGRKVVITTPNGVSSTFRVIDIFDSGITNLDDTRVYMHINTLQSLLGKEGQVNEIVIKLKDPEKAEKLAKVFSTGLSYEVESWQRAYRNFLSIFKIQNIITYLIVFAILLVSAFGIFNIIMMTVLEKKRDIAILMAMGYSRRDILLIFLVQGVFVGLVGAVLGSIIGYGLQEYLASVKLDVEGLIRTQGFVLYRSFSLYIYGGLFAVLFAVLASLYPSYRASRLNPVDIFRSAS</sequence>
<feature type="transmembrane region" description="Helical" evidence="7">
    <location>
        <begin position="20"/>
        <end position="43"/>
    </location>
</feature>
<comment type="caution">
    <text evidence="10">The sequence shown here is derived from an EMBL/GenBank/DDBJ whole genome shotgun (WGS) entry which is preliminary data.</text>
</comment>
<dbReference type="Pfam" id="PF12704">
    <property type="entry name" value="MacB_PCD"/>
    <property type="match status" value="1"/>
</dbReference>
<evidence type="ECO:0000259" key="9">
    <source>
        <dbReference type="Pfam" id="PF12704"/>
    </source>
</evidence>
<dbReference type="EMBL" id="DSAC01000073">
    <property type="protein sequence ID" value="HHO74212.1"/>
    <property type="molecule type" value="Genomic_DNA"/>
</dbReference>